<comment type="caution">
    <text evidence="2">The sequence shown here is derived from an EMBL/GenBank/DDBJ whole genome shotgun (WGS) entry which is preliminary data.</text>
</comment>
<dbReference type="AlphaFoldDB" id="A0AAN5AI32"/>
<dbReference type="Gene3D" id="1.25.40.390">
    <property type="match status" value="1"/>
</dbReference>
<gene>
    <name evidence="2" type="ORF">PEDI_05320</name>
</gene>
<accession>A0AAN5AI32</accession>
<dbReference type="Proteomes" id="UP001310022">
    <property type="component" value="Unassembled WGS sequence"/>
</dbReference>
<sequence>MKLVSNKIKVLGLGAALSMAACTSGFEEANTNPYQPTEVPTAYLMTNAQKTMMDLTWDEWQNGRMGMLVSQYWAQNDYPEESHYNWAGRASMFNNTWNRLYARPLRDFQEILDLMQSENAASYEASGAAVNQIAVATILRAWVLQNLTDLWGPIPYTDALQGSDQKSPAYDSQEAVYKGVLAELENAVAMIDADKAGMEGDLIFGGDMTKWKKFGNSLRLRMALRMADVDPATAKTHGEAAIASGLMTSVADNAEFPYLTSAPNQNPLYDNRINGGRNDFAPSEALLETMNAFNDPRRPMYATKATTGANAGQYKGLTYGLTREQVTAIPLSATSQPSDYVEASADAPGFILKYDEVEFNLAHAKELGWNVSGSAADHYYKGITASLQAWGVSDLAISAYLEQSAIQYNAAEWKQSIGVQKWLALYMQGQEGWSCYRQFDFADVLYAPAEKNAFEKLANSAVPTRWTYPADEGNLNAANMNEGAAMLDNGDVLYSKMWWDVNPAAPLK</sequence>
<evidence type="ECO:0008006" key="4">
    <source>
        <dbReference type="Google" id="ProtNLM"/>
    </source>
</evidence>
<dbReference type="InterPro" id="IPR041662">
    <property type="entry name" value="SusD-like_2"/>
</dbReference>
<dbReference type="InterPro" id="IPR011990">
    <property type="entry name" value="TPR-like_helical_dom_sf"/>
</dbReference>
<organism evidence="2 3">
    <name type="scientific">Persicobacter diffluens</name>
    <dbReference type="NCBI Taxonomy" id="981"/>
    <lineage>
        <taxon>Bacteria</taxon>
        <taxon>Pseudomonadati</taxon>
        <taxon>Bacteroidota</taxon>
        <taxon>Cytophagia</taxon>
        <taxon>Cytophagales</taxon>
        <taxon>Persicobacteraceae</taxon>
        <taxon>Persicobacter</taxon>
    </lineage>
</organism>
<dbReference type="PROSITE" id="PS51257">
    <property type="entry name" value="PROKAR_LIPOPROTEIN"/>
    <property type="match status" value="1"/>
</dbReference>
<dbReference type="EMBL" id="BQKE01000001">
    <property type="protein sequence ID" value="GJM59980.1"/>
    <property type="molecule type" value="Genomic_DNA"/>
</dbReference>
<evidence type="ECO:0000313" key="3">
    <source>
        <dbReference type="Proteomes" id="UP001310022"/>
    </source>
</evidence>
<evidence type="ECO:0000256" key="1">
    <source>
        <dbReference type="SAM" id="SignalP"/>
    </source>
</evidence>
<reference evidence="2 3" key="1">
    <citation type="submission" date="2021-12" db="EMBL/GenBank/DDBJ databases">
        <title>Genome sequencing of bacteria with rrn-lacking chromosome and rrn-plasmid.</title>
        <authorList>
            <person name="Anda M."/>
            <person name="Iwasaki W."/>
        </authorList>
    </citation>
    <scope>NUCLEOTIDE SEQUENCE [LARGE SCALE GENOMIC DNA]</scope>
    <source>
        <strain evidence="2 3">NBRC 15940</strain>
    </source>
</reference>
<name>A0AAN5AI32_9BACT</name>
<dbReference type="Pfam" id="PF12771">
    <property type="entry name" value="SusD-like_2"/>
    <property type="match status" value="1"/>
</dbReference>
<proteinExistence type="predicted"/>
<feature type="signal peptide" evidence="1">
    <location>
        <begin position="1"/>
        <end position="20"/>
    </location>
</feature>
<feature type="chain" id="PRO_5042864588" description="SusD/RagB family nutrient-binding outer membrane lipoprotein" evidence="1">
    <location>
        <begin position="21"/>
        <end position="508"/>
    </location>
</feature>
<evidence type="ECO:0000313" key="2">
    <source>
        <dbReference type="EMBL" id="GJM59980.1"/>
    </source>
</evidence>
<dbReference type="SUPFAM" id="SSF48452">
    <property type="entry name" value="TPR-like"/>
    <property type="match status" value="1"/>
</dbReference>
<dbReference type="RefSeq" id="WP_338235874.1">
    <property type="nucleotide sequence ID" value="NZ_BQKE01000001.1"/>
</dbReference>
<protein>
    <recommendedName>
        <fullName evidence="4">SusD/RagB family nutrient-binding outer membrane lipoprotein</fullName>
    </recommendedName>
</protein>
<keyword evidence="3" id="KW-1185">Reference proteome</keyword>
<keyword evidence="1" id="KW-0732">Signal</keyword>